<dbReference type="PANTHER" id="PTHR30462:SF3">
    <property type="entry name" value="INTERMEMBRANE TRANSPORT PROTEIN PQIA"/>
    <property type="match status" value="1"/>
</dbReference>
<evidence type="ECO:0000256" key="2">
    <source>
        <dbReference type="ARBA" id="ARBA00022475"/>
    </source>
</evidence>
<feature type="transmembrane region" description="Helical" evidence="7">
    <location>
        <begin position="171"/>
        <end position="194"/>
    </location>
</feature>
<dbReference type="InterPro" id="IPR007498">
    <property type="entry name" value="PqiA-like"/>
</dbReference>
<keyword evidence="6 7" id="KW-0472">Membrane</keyword>
<dbReference type="RefSeq" id="WP_200391745.1">
    <property type="nucleotide sequence ID" value="NZ_JAENIO010000021.1"/>
</dbReference>
<comment type="subcellular location">
    <subcellularLocation>
        <location evidence="1">Cell inner membrane</location>
    </subcellularLocation>
</comment>
<reference evidence="8" key="1">
    <citation type="submission" date="2021-01" db="EMBL/GenBank/DDBJ databases">
        <title>Modified the classification status of verrucomicrobia.</title>
        <authorList>
            <person name="Feng X."/>
        </authorList>
    </citation>
    <scope>NUCLEOTIDE SEQUENCE</scope>
    <source>
        <strain evidence="8">KCTC 12986</strain>
    </source>
</reference>
<name>A0A934RNZ3_9BACT</name>
<evidence type="ECO:0000256" key="5">
    <source>
        <dbReference type="ARBA" id="ARBA00022989"/>
    </source>
</evidence>
<proteinExistence type="predicted"/>
<feature type="transmembrane region" description="Helical" evidence="7">
    <location>
        <begin position="95"/>
        <end position="123"/>
    </location>
</feature>
<keyword evidence="4 7" id="KW-0812">Transmembrane</keyword>
<dbReference type="AlphaFoldDB" id="A0A934RNZ3"/>
<evidence type="ECO:0000313" key="8">
    <source>
        <dbReference type="EMBL" id="MBK1834310.1"/>
    </source>
</evidence>
<dbReference type="EMBL" id="JAENIO010000021">
    <property type="protein sequence ID" value="MBK1834310.1"/>
    <property type="molecule type" value="Genomic_DNA"/>
</dbReference>
<evidence type="ECO:0000256" key="7">
    <source>
        <dbReference type="SAM" id="Phobius"/>
    </source>
</evidence>
<gene>
    <name evidence="8" type="ORF">JIN78_09590</name>
</gene>
<protein>
    <submittedName>
        <fullName evidence="8">Paraquat-inducible protein A</fullName>
    </submittedName>
</protein>
<organism evidence="8 9">
    <name type="scientific">Roseibacillus ishigakijimensis</name>
    <dbReference type="NCBI Taxonomy" id="454146"/>
    <lineage>
        <taxon>Bacteria</taxon>
        <taxon>Pseudomonadati</taxon>
        <taxon>Verrucomicrobiota</taxon>
        <taxon>Verrucomicrobiia</taxon>
        <taxon>Verrucomicrobiales</taxon>
        <taxon>Verrucomicrobiaceae</taxon>
        <taxon>Roseibacillus</taxon>
    </lineage>
</organism>
<keyword evidence="3" id="KW-0997">Cell inner membrane</keyword>
<keyword evidence="5 7" id="KW-1133">Transmembrane helix</keyword>
<keyword evidence="2" id="KW-1003">Cell membrane</keyword>
<evidence type="ECO:0000256" key="6">
    <source>
        <dbReference type="ARBA" id="ARBA00023136"/>
    </source>
</evidence>
<evidence type="ECO:0000256" key="4">
    <source>
        <dbReference type="ARBA" id="ARBA00022692"/>
    </source>
</evidence>
<sequence>MRGGKRGETALSRGLASCHTCGRLQPLAEHHCQRCGSAVHARKPDSLQRCLALSIASLIAYIPANVMPIMVVTQLGVDDASTIMSGVVTFWQMHAYPVAITIFVASVLIPGLKLIALAVLCAAAAGKWKLKPQKANRIYWLTELVGRWSMVDVFVVAILVGLVKFTGLMTIAAGPAAIAFGLMVILTMFAAHAFDPKLIWDRVRATDHPPTP</sequence>
<evidence type="ECO:0000313" key="9">
    <source>
        <dbReference type="Proteomes" id="UP000604083"/>
    </source>
</evidence>
<evidence type="ECO:0000256" key="3">
    <source>
        <dbReference type="ARBA" id="ARBA00022519"/>
    </source>
</evidence>
<feature type="transmembrane region" description="Helical" evidence="7">
    <location>
        <begin position="50"/>
        <end position="75"/>
    </location>
</feature>
<accession>A0A934RNZ3</accession>
<dbReference type="PANTHER" id="PTHR30462">
    <property type="entry name" value="INTERMEMBRANE TRANSPORT PROTEIN PQIB-RELATED"/>
    <property type="match status" value="1"/>
</dbReference>
<dbReference type="InterPro" id="IPR051800">
    <property type="entry name" value="PqiA-PqiB_transport"/>
</dbReference>
<keyword evidence="9" id="KW-1185">Reference proteome</keyword>
<dbReference type="Proteomes" id="UP000604083">
    <property type="component" value="Unassembled WGS sequence"/>
</dbReference>
<feature type="transmembrane region" description="Helical" evidence="7">
    <location>
        <begin position="144"/>
        <end position="165"/>
    </location>
</feature>
<comment type="caution">
    <text evidence="8">The sequence shown here is derived from an EMBL/GenBank/DDBJ whole genome shotgun (WGS) entry which is preliminary data.</text>
</comment>
<evidence type="ECO:0000256" key="1">
    <source>
        <dbReference type="ARBA" id="ARBA00004533"/>
    </source>
</evidence>
<dbReference type="Pfam" id="PF04403">
    <property type="entry name" value="PqiA"/>
    <property type="match status" value="1"/>
</dbReference>
<dbReference type="GO" id="GO:0005886">
    <property type="term" value="C:plasma membrane"/>
    <property type="evidence" value="ECO:0007669"/>
    <property type="project" value="UniProtKB-SubCell"/>
</dbReference>